<proteinExistence type="predicted"/>
<organism evidence="5 6">
    <name type="scientific">Latimeria chalumnae</name>
    <name type="common">Coelacanth</name>
    <dbReference type="NCBI Taxonomy" id="7897"/>
    <lineage>
        <taxon>Eukaryota</taxon>
        <taxon>Metazoa</taxon>
        <taxon>Chordata</taxon>
        <taxon>Craniata</taxon>
        <taxon>Vertebrata</taxon>
        <taxon>Euteleostomi</taxon>
        <taxon>Coelacanthiformes</taxon>
        <taxon>Coelacanthidae</taxon>
        <taxon>Latimeria</taxon>
    </lineage>
</organism>
<keyword evidence="2" id="KW-0472">Membrane</keyword>
<dbReference type="GO" id="GO:0001817">
    <property type="term" value="P:regulation of cytokine production"/>
    <property type="evidence" value="ECO:0007669"/>
    <property type="project" value="TreeGrafter"/>
</dbReference>
<dbReference type="Pfam" id="PF07686">
    <property type="entry name" value="V-set"/>
    <property type="match status" value="1"/>
</dbReference>
<gene>
    <name evidence="5" type="primary">LOC102356954</name>
</gene>
<dbReference type="InterPro" id="IPR003599">
    <property type="entry name" value="Ig_sub"/>
</dbReference>
<sequence length="311" mass="35466">KGIKEGKKIRVLCRAFGGFPEPYVQWLVAGKDVSKKAVTTFEKNPEGTYKMISILEVTALQGVKYICSIWNEYIEKFLVDWVIPLPGLKVQTPMKTITGFLGSTVELKCDITLPGTDFTLMEHISVFWVKVEPSGEKKLVYSMTNGEETLFNQSKLFFNRTKFFRRDFLSEGKAYLKLSNVILEDIGSYVCQVINKTKNMSGKDLLKLRVVSPYTQPVVTYGDQELKDNGKAYLFCETKNGFPLGHIKWMKNNKRDISEQAETNITMTSNGLYDFISKLETVLKANERFTCVITNPWLQDSKSGSMVFIVW</sequence>
<dbReference type="Proteomes" id="UP000008672">
    <property type="component" value="Unassembled WGS sequence"/>
</dbReference>
<name>H3BI58_LATCH</name>
<reference evidence="6" key="1">
    <citation type="submission" date="2011-08" db="EMBL/GenBank/DDBJ databases">
        <title>The draft genome of Latimeria chalumnae.</title>
        <authorList>
            <person name="Di Palma F."/>
            <person name="Alfoldi J."/>
            <person name="Johnson J."/>
            <person name="Berlin A."/>
            <person name="Gnerre S."/>
            <person name="Jaffe D."/>
            <person name="MacCallum I."/>
            <person name="Young S."/>
            <person name="Walker B.J."/>
            <person name="Lander E."/>
            <person name="Lindblad-Toh K."/>
        </authorList>
    </citation>
    <scope>NUCLEOTIDE SEQUENCE [LARGE SCALE GENOMIC DNA]</scope>
    <source>
        <strain evidence="6">Wild caught</strain>
    </source>
</reference>
<dbReference type="InterPro" id="IPR050504">
    <property type="entry name" value="IgSF_BTN/MOG"/>
</dbReference>
<reference evidence="5" key="3">
    <citation type="submission" date="2025-09" db="UniProtKB">
        <authorList>
            <consortium name="Ensembl"/>
        </authorList>
    </citation>
    <scope>IDENTIFICATION</scope>
</reference>
<dbReference type="GeneTree" id="ENSGT00940000154641"/>
<keyword evidence="3" id="KW-0393">Immunoglobulin domain</keyword>
<feature type="domain" description="Ig-like" evidence="4">
    <location>
        <begin position="86"/>
        <end position="201"/>
    </location>
</feature>
<dbReference type="Gene3D" id="2.60.40.10">
    <property type="entry name" value="Immunoglobulins"/>
    <property type="match status" value="3"/>
</dbReference>
<dbReference type="InterPro" id="IPR013106">
    <property type="entry name" value="Ig_V-set"/>
</dbReference>
<dbReference type="PANTHER" id="PTHR24100:SF155">
    <property type="entry name" value="CD276 ANTIGEN"/>
    <property type="match status" value="1"/>
</dbReference>
<evidence type="ECO:0000313" key="6">
    <source>
        <dbReference type="Proteomes" id="UP000008672"/>
    </source>
</evidence>
<dbReference type="GO" id="GO:0005102">
    <property type="term" value="F:signaling receptor binding"/>
    <property type="evidence" value="ECO:0007669"/>
    <property type="project" value="TreeGrafter"/>
</dbReference>
<feature type="domain" description="Ig-like" evidence="4">
    <location>
        <begin position="213"/>
        <end position="305"/>
    </location>
</feature>
<evidence type="ECO:0000259" key="4">
    <source>
        <dbReference type="PROSITE" id="PS50835"/>
    </source>
</evidence>
<dbReference type="PANTHER" id="PTHR24100">
    <property type="entry name" value="BUTYROPHILIN"/>
    <property type="match status" value="1"/>
</dbReference>
<evidence type="ECO:0000313" key="5">
    <source>
        <dbReference type="Ensembl" id="ENSLACP00000021579.1"/>
    </source>
</evidence>
<dbReference type="HOGENOM" id="CLU_895858_0_0_1"/>
<dbReference type="InterPro" id="IPR013783">
    <property type="entry name" value="Ig-like_fold"/>
</dbReference>
<dbReference type="Pfam" id="PF22705">
    <property type="entry name" value="C2-set_3"/>
    <property type="match status" value="2"/>
</dbReference>
<dbReference type="AlphaFoldDB" id="H3BI58"/>
<keyword evidence="6" id="KW-1185">Reference proteome</keyword>
<dbReference type="InParanoid" id="H3BI58"/>
<dbReference type="InterPro" id="IPR036179">
    <property type="entry name" value="Ig-like_dom_sf"/>
</dbReference>
<dbReference type="GO" id="GO:0009897">
    <property type="term" value="C:external side of plasma membrane"/>
    <property type="evidence" value="ECO:0007669"/>
    <property type="project" value="TreeGrafter"/>
</dbReference>
<dbReference type="eggNOG" id="ENOG502QU94">
    <property type="taxonomic scope" value="Eukaryota"/>
</dbReference>
<feature type="domain" description="Ig-like" evidence="4">
    <location>
        <begin position="1"/>
        <end position="69"/>
    </location>
</feature>
<evidence type="ECO:0000256" key="1">
    <source>
        <dbReference type="ARBA" id="ARBA00004370"/>
    </source>
</evidence>
<reference evidence="5" key="2">
    <citation type="submission" date="2025-08" db="UniProtKB">
        <authorList>
            <consortium name="Ensembl"/>
        </authorList>
    </citation>
    <scope>IDENTIFICATION</scope>
</reference>
<dbReference type="PROSITE" id="PS50835">
    <property type="entry name" value="IG_LIKE"/>
    <property type="match status" value="3"/>
</dbReference>
<dbReference type="InterPro" id="IPR007110">
    <property type="entry name" value="Ig-like_dom"/>
</dbReference>
<protein>
    <recommendedName>
        <fullName evidence="4">Ig-like domain-containing protein</fullName>
    </recommendedName>
</protein>
<dbReference type="SUPFAM" id="SSF48726">
    <property type="entry name" value="Immunoglobulin"/>
    <property type="match status" value="3"/>
</dbReference>
<dbReference type="InterPro" id="IPR053896">
    <property type="entry name" value="BTN3A2-like_Ig-C"/>
</dbReference>
<dbReference type="GO" id="GO:0050852">
    <property type="term" value="P:T cell receptor signaling pathway"/>
    <property type="evidence" value="ECO:0007669"/>
    <property type="project" value="TreeGrafter"/>
</dbReference>
<accession>H3BI58</accession>
<evidence type="ECO:0000256" key="3">
    <source>
        <dbReference type="ARBA" id="ARBA00023319"/>
    </source>
</evidence>
<dbReference type="Ensembl" id="ENSLACT00000021720.1">
    <property type="protein sequence ID" value="ENSLACP00000021579.1"/>
    <property type="gene ID" value="ENSLACG00000018960.1"/>
</dbReference>
<dbReference type="OMA" id="WIDDREK"/>
<comment type="subcellular location">
    <subcellularLocation>
        <location evidence="1">Membrane</location>
    </subcellularLocation>
</comment>
<dbReference type="SMART" id="SM00409">
    <property type="entry name" value="IG"/>
    <property type="match status" value="1"/>
</dbReference>
<dbReference type="EMBL" id="AFYH01000531">
    <property type="status" value="NOT_ANNOTATED_CDS"/>
    <property type="molecule type" value="Genomic_DNA"/>
</dbReference>
<evidence type="ECO:0000256" key="2">
    <source>
        <dbReference type="ARBA" id="ARBA00023136"/>
    </source>
</evidence>